<evidence type="ECO:0000256" key="2">
    <source>
        <dbReference type="SAM" id="Phobius"/>
    </source>
</evidence>
<gene>
    <name evidence="4" type="ORF">TTHERM_00590430</name>
</gene>
<dbReference type="GO" id="GO:0005227">
    <property type="term" value="F:calcium-activated cation channel activity"/>
    <property type="evidence" value="ECO:0007669"/>
    <property type="project" value="InterPro"/>
</dbReference>
<keyword evidence="2 4" id="KW-0812">Transmembrane</keyword>
<keyword evidence="5" id="KW-1185">Reference proteome</keyword>
<evidence type="ECO:0000313" key="5">
    <source>
        <dbReference type="Proteomes" id="UP000009168"/>
    </source>
</evidence>
<reference evidence="5" key="1">
    <citation type="journal article" date="2006" name="PLoS Biol.">
        <title>Macronuclear genome sequence of the ciliate Tetrahymena thermophila, a model eukaryote.</title>
        <authorList>
            <person name="Eisen J.A."/>
            <person name="Coyne R.S."/>
            <person name="Wu M."/>
            <person name="Wu D."/>
            <person name="Thiagarajan M."/>
            <person name="Wortman J.R."/>
            <person name="Badger J.H."/>
            <person name="Ren Q."/>
            <person name="Amedeo P."/>
            <person name="Jones K.M."/>
            <person name="Tallon L.J."/>
            <person name="Delcher A.L."/>
            <person name="Salzberg S.L."/>
            <person name="Silva J.C."/>
            <person name="Haas B.J."/>
            <person name="Majoros W.H."/>
            <person name="Farzad M."/>
            <person name="Carlton J.M."/>
            <person name="Smith R.K. Jr."/>
            <person name="Garg J."/>
            <person name="Pearlman R.E."/>
            <person name="Karrer K.M."/>
            <person name="Sun L."/>
            <person name="Manning G."/>
            <person name="Elde N.C."/>
            <person name="Turkewitz A.P."/>
            <person name="Asai D.J."/>
            <person name="Wilkes D.E."/>
            <person name="Wang Y."/>
            <person name="Cai H."/>
            <person name="Collins K."/>
            <person name="Stewart B.A."/>
            <person name="Lee S.R."/>
            <person name="Wilamowska K."/>
            <person name="Weinberg Z."/>
            <person name="Ruzzo W.L."/>
            <person name="Wloga D."/>
            <person name="Gaertig J."/>
            <person name="Frankel J."/>
            <person name="Tsao C.-C."/>
            <person name="Gorovsky M.A."/>
            <person name="Keeling P.J."/>
            <person name="Waller R.F."/>
            <person name="Patron N.J."/>
            <person name="Cherry J.M."/>
            <person name="Stover N.A."/>
            <person name="Krieger C.J."/>
            <person name="del Toro C."/>
            <person name="Ryder H.F."/>
            <person name="Williamson S.C."/>
            <person name="Barbeau R.A."/>
            <person name="Hamilton E.P."/>
            <person name="Orias E."/>
        </authorList>
    </citation>
    <scope>NUCLEOTIDE SEQUENCE [LARGE SCALE GENOMIC DNA]</scope>
    <source>
        <strain evidence="5">SB210</strain>
    </source>
</reference>
<feature type="transmembrane region" description="Helical" evidence="2">
    <location>
        <begin position="628"/>
        <end position="648"/>
    </location>
</feature>
<dbReference type="PANTHER" id="PTHR13018">
    <property type="entry name" value="PROBABLE MEMBRANE PROTEIN DUF221-RELATED"/>
    <property type="match status" value="1"/>
</dbReference>
<dbReference type="RefSeq" id="XP_001019951.2">
    <property type="nucleotide sequence ID" value="XM_001019951.2"/>
</dbReference>
<feature type="transmembrane region" description="Helical" evidence="2">
    <location>
        <begin position="422"/>
        <end position="442"/>
    </location>
</feature>
<keyword evidence="2" id="KW-0472">Membrane</keyword>
<dbReference type="InterPro" id="IPR045122">
    <property type="entry name" value="Csc1-like"/>
</dbReference>
<sequence length="836" mass="100882">MSFKKRSESHSELIDPQLEESIENSKFYNYIKENKLDLPLIKEIDKYKIPYCYQDAINHRAATKIGIAIQNTAKICKCCSKPIEKNRKPWYKWEIKDMLFLGAGYPLYFSYLILMIKLYGFIFALNIISTYFNYVDNRCEISTYCTETKSTKISYGNRNYSTNQYKGFLLEMLNLLTIIIFIMFIEKQYIIIQTKIKQAQTQSSCPSNYTIKINNIQWDFMQYPNLANYIKSVIKQIDIKNKNVEVRQVIVCYKTERLRKYENMIEQLILQKQEYMRKYKDQIEFNNFNFNKEYKIKRVLNKLIQFKEKLKVQNQQSSQNIKCQNKYFSGAVFVIFEKQYEKQQVSQMKKQFLEQHEWYLEDAEQPNEIIWDNLNLNYKDHLNRKKKMIIFLFFILMLGLLFIYFVYKQQDIISQKFEGSIIQSYAVSSIMSLSTLIVNFVLSFSLQKTTEFLKFQNKTMKATFYIFFNSCFQIINQTLLQIIVFSIINKSSSVFKHLFFSEFGLVNTQLTTFFFSIINPIQIFLMDIEFYKKRFKKNKESRKNKSVKTQSDLQNIYEFPEFELDKFYSETLTSILVTAFYLPIAPIYSLILLIKMVLYYIVTKVMFFNRRIVKFNLGNELDEKVQQFLLASIFVFQFTWTFAFYLTHFDAERWWEMLPNIFGIISIIAYFIIKYKKVQNQNQFQKMIENQQKAVKNYSEEKDSFQTEYGRENPFTEFQEKNEFFLQTERKNRKQQPIIKNLNEIFTYKNRPYHFEDSKYILNIKNQPYFCKGVNKLMHDIKQALEYSKDLLQVKKSDGIDFMSYVNKKNRQIKKKLVKWAEKQQNLLDQYQRKKF</sequence>
<feature type="transmembrane region" description="Helical" evidence="2">
    <location>
        <begin position="508"/>
        <end position="528"/>
    </location>
</feature>
<feature type="transmembrane region" description="Helical" evidence="2">
    <location>
        <begin position="167"/>
        <end position="185"/>
    </location>
</feature>
<name>I7M2B8_TETTS</name>
<feature type="transmembrane region" description="Helical" evidence="2">
    <location>
        <begin position="388"/>
        <end position="407"/>
    </location>
</feature>
<feature type="transmembrane region" description="Helical" evidence="2">
    <location>
        <begin position="654"/>
        <end position="673"/>
    </location>
</feature>
<dbReference type="GO" id="GO:0005886">
    <property type="term" value="C:plasma membrane"/>
    <property type="evidence" value="ECO:0007669"/>
    <property type="project" value="TreeGrafter"/>
</dbReference>
<dbReference type="KEGG" id="tet:TTHERM_00590430"/>
<dbReference type="PANTHER" id="PTHR13018:SF83">
    <property type="entry name" value="RRM DOMAIN-CONTAINING PROTEIN"/>
    <property type="match status" value="1"/>
</dbReference>
<feature type="transmembrane region" description="Helical" evidence="2">
    <location>
        <begin position="105"/>
        <end position="128"/>
    </location>
</feature>
<dbReference type="AlphaFoldDB" id="I7M2B8"/>
<feature type="coiled-coil region" evidence="1">
    <location>
        <begin position="258"/>
        <end position="316"/>
    </location>
</feature>
<dbReference type="EMBL" id="GG662637">
    <property type="protein sequence ID" value="EAR99706.2"/>
    <property type="molecule type" value="Genomic_DNA"/>
</dbReference>
<evidence type="ECO:0000313" key="4">
    <source>
        <dbReference type="EMBL" id="EAR99706.2"/>
    </source>
</evidence>
<feature type="transmembrane region" description="Helical" evidence="2">
    <location>
        <begin position="463"/>
        <end position="488"/>
    </location>
</feature>
<feature type="transmembrane region" description="Helical" evidence="2">
    <location>
        <begin position="590"/>
        <end position="607"/>
    </location>
</feature>
<feature type="domain" description="CSC1/OSCA1-like cytosolic" evidence="3">
    <location>
        <begin position="209"/>
        <end position="373"/>
    </location>
</feature>
<dbReference type="Proteomes" id="UP000009168">
    <property type="component" value="Unassembled WGS sequence"/>
</dbReference>
<dbReference type="InParanoid" id="I7M2B8"/>
<dbReference type="GeneID" id="7841095"/>
<dbReference type="InterPro" id="IPR027815">
    <property type="entry name" value="CSC1/OSCA1-like_cyt"/>
</dbReference>
<dbReference type="Pfam" id="PF14703">
    <property type="entry name" value="PHM7_cyt"/>
    <property type="match status" value="1"/>
</dbReference>
<proteinExistence type="predicted"/>
<protein>
    <submittedName>
        <fullName evidence="4">Transmembrane protein, putative</fullName>
    </submittedName>
</protein>
<evidence type="ECO:0000256" key="1">
    <source>
        <dbReference type="SAM" id="Coils"/>
    </source>
</evidence>
<organism evidence="4 5">
    <name type="scientific">Tetrahymena thermophila (strain SB210)</name>
    <dbReference type="NCBI Taxonomy" id="312017"/>
    <lineage>
        <taxon>Eukaryota</taxon>
        <taxon>Sar</taxon>
        <taxon>Alveolata</taxon>
        <taxon>Ciliophora</taxon>
        <taxon>Intramacronucleata</taxon>
        <taxon>Oligohymenophorea</taxon>
        <taxon>Hymenostomatida</taxon>
        <taxon>Tetrahymenina</taxon>
        <taxon>Tetrahymenidae</taxon>
        <taxon>Tetrahymena</taxon>
    </lineage>
</organism>
<feature type="coiled-coil region" evidence="1">
    <location>
        <begin position="681"/>
        <end position="708"/>
    </location>
</feature>
<keyword evidence="2" id="KW-1133">Transmembrane helix</keyword>
<evidence type="ECO:0000259" key="3">
    <source>
        <dbReference type="Pfam" id="PF14703"/>
    </source>
</evidence>
<accession>I7M2B8</accession>
<keyword evidence="1" id="KW-0175">Coiled coil</keyword>